<dbReference type="Proteomes" id="UP000248889">
    <property type="component" value="Unassembled WGS sequence"/>
</dbReference>
<dbReference type="SUPFAM" id="SSF51445">
    <property type="entry name" value="(Trans)glycosidases"/>
    <property type="match status" value="1"/>
</dbReference>
<evidence type="ECO:0000256" key="2">
    <source>
        <dbReference type="ARBA" id="ARBA00022801"/>
    </source>
</evidence>
<evidence type="ECO:0000259" key="5">
    <source>
        <dbReference type="PROSITE" id="PS51764"/>
    </source>
</evidence>
<dbReference type="PROSITE" id="PS51764">
    <property type="entry name" value="GH26"/>
    <property type="match status" value="1"/>
</dbReference>
<dbReference type="Gene3D" id="3.20.20.80">
    <property type="entry name" value="Glycosidases"/>
    <property type="match status" value="1"/>
</dbReference>
<name>A0A2X0J1Y8_9ACTN</name>
<feature type="active site" description="Proton donor" evidence="4">
    <location>
        <position position="114"/>
    </location>
</feature>
<reference evidence="6 7" key="1">
    <citation type="submission" date="2018-06" db="EMBL/GenBank/DDBJ databases">
        <title>Streptacidiphilus pinicola sp. nov., isolated from pine grove soil.</title>
        <authorList>
            <person name="Roh S.G."/>
            <person name="Park S."/>
            <person name="Kim M.-K."/>
            <person name="Yun B.-R."/>
            <person name="Park J."/>
            <person name="Kim M.J."/>
            <person name="Kim Y.S."/>
            <person name="Kim S.B."/>
        </authorList>
    </citation>
    <scope>NUCLEOTIDE SEQUENCE [LARGE SCALE GENOMIC DNA]</scope>
    <source>
        <strain evidence="6 7">MMS16-CNU450</strain>
    </source>
</reference>
<protein>
    <submittedName>
        <fullName evidence="6">Beta-mannanase</fullName>
    </submittedName>
</protein>
<sequence>MLNPDGDYFGVSTVGSPQPQETASVVAAAGQHPTILEYFRNWTEPFDPDAVRESWDEGAVPLLTWEPASQSKATDQPEYALKRIANGSFDSYITQYALAVKAVGLPVIIRFAHEMNGNWYPWSEQNSGNAPGDFVKAWRHAHDVFANAGVTNAIWLWSPNTVRGTPEQSVEPYFPGVDYVDMVGVDAYGFGEKTAGEVLDPTVVQLLQLTRKPILIAETGAQPGAEQPGWTASLFSWLHRHPQVIGFVWFQHSVAEGAWHDYRFTVDPATQTAFRSGLAGLTLRRWPVASVLPPSPTASG</sequence>
<dbReference type="EMBL" id="QKYN01000161">
    <property type="protein sequence ID" value="RAG81398.1"/>
    <property type="molecule type" value="Genomic_DNA"/>
</dbReference>
<dbReference type="Pfam" id="PF02156">
    <property type="entry name" value="Glyco_hydro_26"/>
    <property type="match status" value="1"/>
</dbReference>
<organism evidence="6 7">
    <name type="scientific">Streptacidiphilus pinicola</name>
    <dbReference type="NCBI Taxonomy" id="2219663"/>
    <lineage>
        <taxon>Bacteria</taxon>
        <taxon>Bacillati</taxon>
        <taxon>Actinomycetota</taxon>
        <taxon>Actinomycetes</taxon>
        <taxon>Kitasatosporales</taxon>
        <taxon>Streptomycetaceae</taxon>
        <taxon>Streptacidiphilus</taxon>
    </lineage>
</organism>
<dbReference type="InterPro" id="IPR017853">
    <property type="entry name" value="GH"/>
</dbReference>
<keyword evidence="3 4" id="KW-0326">Glycosidase</keyword>
<evidence type="ECO:0000256" key="1">
    <source>
        <dbReference type="ARBA" id="ARBA00007754"/>
    </source>
</evidence>
<comment type="caution">
    <text evidence="6">The sequence shown here is derived from an EMBL/GenBank/DDBJ whole genome shotgun (WGS) entry which is preliminary data.</text>
</comment>
<dbReference type="InterPro" id="IPR022790">
    <property type="entry name" value="GH26_dom"/>
</dbReference>
<dbReference type="GO" id="GO:0006080">
    <property type="term" value="P:substituted mannan metabolic process"/>
    <property type="evidence" value="ECO:0007669"/>
    <property type="project" value="InterPro"/>
</dbReference>
<feature type="domain" description="GH26" evidence="5">
    <location>
        <begin position="1"/>
        <end position="274"/>
    </location>
</feature>
<dbReference type="GO" id="GO:0016985">
    <property type="term" value="F:mannan endo-1,4-beta-mannosidase activity"/>
    <property type="evidence" value="ECO:0007669"/>
    <property type="project" value="InterPro"/>
</dbReference>
<keyword evidence="7" id="KW-1185">Reference proteome</keyword>
<evidence type="ECO:0000313" key="7">
    <source>
        <dbReference type="Proteomes" id="UP000248889"/>
    </source>
</evidence>
<dbReference type="InterPro" id="IPR000805">
    <property type="entry name" value="Glyco_hydro_26"/>
</dbReference>
<feature type="active site" description="Nucleophile" evidence="4">
    <location>
        <position position="218"/>
    </location>
</feature>
<dbReference type="PANTHER" id="PTHR40079:SF4">
    <property type="entry name" value="GH26 DOMAIN-CONTAINING PROTEIN-RELATED"/>
    <property type="match status" value="1"/>
</dbReference>
<evidence type="ECO:0000256" key="4">
    <source>
        <dbReference type="PROSITE-ProRule" id="PRU01100"/>
    </source>
</evidence>
<evidence type="ECO:0000256" key="3">
    <source>
        <dbReference type="ARBA" id="ARBA00023295"/>
    </source>
</evidence>
<proteinExistence type="inferred from homology"/>
<accession>A0A2X0J1Y8</accession>
<keyword evidence="2 4" id="KW-0378">Hydrolase</keyword>
<dbReference type="PRINTS" id="PR00739">
    <property type="entry name" value="GLHYDRLASE26"/>
</dbReference>
<gene>
    <name evidence="6" type="ORF">DN069_33005</name>
</gene>
<evidence type="ECO:0000313" key="6">
    <source>
        <dbReference type="EMBL" id="RAG81398.1"/>
    </source>
</evidence>
<dbReference type="PANTHER" id="PTHR40079">
    <property type="entry name" value="MANNAN ENDO-1,4-BETA-MANNOSIDASE E-RELATED"/>
    <property type="match status" value="1"/>
</dbReference>
<comment type="similarity">
    <text evidence="1 4">Belongs to the glycosyl hydrolase 26 family.</text>
</comment>
<dbReference type="AlphaFoldDB" id="A0A2X0J1Y8"/>